<dbReference type="InterPro" id="IPR038071">
    <property type="entry name" value="UROD/MetE-like_sf"/>
</dbReference>
<dbReference type="SUPFAM" id="SSF51726">
    <property type="entry name" value="UROD/MetE-like"/>
    <property type="match status" value="1"/>
</dbReference>
<protein>
    <recommendedName>
        <fullName evidence="3">uroporphyrinogen decarboxylase</fullName>
        <ecNumber evidence="3">4.1.1.37</ecNumber>
    </recommendedName>
</protein>
<dbReference type="PANTHER" id="PTHR21091:SF169">
    <property type="entry name" value="UROPORPHYRINOGEN DECARBOXYLASE"/>
    <property type="match status" value="1"/>
</dbReference>
<reference evidence="9" key="1">
    <citation type="submission" date="2018-05" db="EMBL/GenBank/DDBJ databases">
        <authorList>
            <person name="Lanie J.A."/>
            <person name="Ng W.-L."/>
            <person name="Kazmierczak K.M."/>
            <person name="Andrzejewski T.M."/>
            <person name="Davidsen T.M."/>
            <person name="Wayne K.J."/>
            <person name="Tettelin H."/>
            <person name="Glass J.I."/>
            <person name="Rusch D."/>
            <person name="Podicherti R."/>
            <person name="Tsui H.-C.T."/>
            <person name="Winkler M.E."/>
        </authorList>
    </citation>
    <scope>NUCLEOTIDE SEQUENCE</scope>
</reference>
<evidence type="ECO:0000256" key="1">
    <source>
        <dbReference type="ARBA" id="ARBA00004804"/>
    </source>
</evidence>
<comment type="pathway">
    <text evidence="1">Porphyrin-containing compound metabolism; protoporphyrin-IX biosynthesis; coproporphyrinogen-III from 5-aminolevulinate: step 4/4.</text>
</comment>
<evidence type="ECO:0000256" key="5">
    <source>
        <dbReference type="ARBA" id="ARBA00023239"/>
    </source>
</evidence>
<dbReference type="Pfam" id="PF01208">
    <property type="entry name" value="URO-D"/>
    <property type="match status" value="1"/>
</dbReference>
<evidence type="ECO:0000313" key="9">
    <source>
        <dbReference type="EMBL" id="SUZ77435.1"/>
    </source>
</evidence>
<dbReference type="EC" id="4.1.1.37" evidence="3"/>
<dbReference type="CDD" id="cd00717">
    <property type="entry name" value="URO-D"/>
    <property type="match status" value="1"/>
</dbReference>
<comment type="similarity">
    <text evidence="2">Belongs to the uroporphyrinogen decarboxylase family.</text>
</comment>
<keyword evidence="6" id="KW-0627">Porphyrin biosynthesis</keyword>
<dbReference type="InterPro" id="IPR006361">
    <property type="entry name" value="Uroporphyrinogen_deCO2ase_HemE"/>
</dbReference>
<accession>A0A381QDN4</accession>
<dbReference type="HAMAP" id="MF_00218">
    <property type="entry name" value="URO_D"/>
    <property type="match status" value="1"/>
</dbReference>
<dbReference type="UniPathway" id="UPA00251">
    <property type="reaction ID" value="UER00321"/>
</dbReference>
<dbReference type="GO" id="GO:0005829">
    <property type="term" value="C:cytosol"/>
    <property type="evidence" value="ECO:0007669"/>
    <property type="project" value="TreeGrafter"/>
</dbReference>
<dbReference type="InterPro" id="IPR000257">
    <property type="entry name" value="Uroporphyrinogen_deCOase"/>
</dbReference>
<dbReference type="Gene3D" id="3.20.20.210">
    <property type="match status" value="1"/>
</dbReference>
<dbReference type="PROSITE" id="PS00907">
    <property type="entry name" value="UROD_2"/>
    <property type="match status" value="1"/>
</dbReference>
<sequence>MVRACRGEEVDRTPAWLMRQAGRYLPEYRKVREAHSLLDICADAELTSKVTLQPLERFDLDAAIIFADILLPLVPMGIDLDFVPGTGPVIQNPIQSPSDVEALKPFDPRDHLSPTLEAITSVRRQVNQDTAVIGFAGAPFTLASYLIEGGPTKNFGRVKSFMSNEPEAFLALMTKLREVSGRWLTAQAEAGADALQLFDTWAGWLNPITYEKQVMEHSRFVFHNLKGTGCPTIHFAVGAPHLIELLSQAGSDVLGVDWRLSIDEAWNRFSMDCAIQGNLDPTALLGSEQHIRRAVIDVMQRVDQRPGHIFNLGHGMLPQTPPHSVTIAMDAVRSYEATAA</sequence>
<name>A0A381QDN4_9ZZZZ</name>
<dbReference type="PROSITE" id="PS00906">
    <property type="entry name" value="UROD_1"/>
    <property type="match status" value="1"/>
</dbReference>
<gene>
    <name evidence="9" type="ORF">METZ01_LOCUS30289</name>
</gene>
<dbReference type="EMBL" id="UINC01001316">
    <property type="protein sequence ID" value="SUZ77435.1"/>
    <property type="molecule type" value="Genomic_DNA"/>
</dbReference>
<evidence type="ECO:0000259" key="8">
    <source>
        <dbReference type="PROSITE" id="PS00907"/>
    </source>
</evidence>
<dbReference type="GO" id="GO:0004853">
    <property type="term" value="F:uroporphyrinogen decarboxylase activity"/>
    <property type="evidence" value="ECO:0007669"/>
    <property type="project" value="UniProtKB-EC"/>
</dbReference>
<evidence type="ECO:0000259" key="7">
    <source>
        <dbReference type="PROSITE" id="PS00906"/>
    </source>
</evidence>
<keyword evidence="5" id="KW-0456">Lyase</keyword>
<feature type="domain" description="Uroporphyrinogen decarboxylase (URO-D)" evidence="7">
    <location>
        <begin position="14"/>
        <end position="23"/>
    </location>
</feature>
<evidence type="ECO:0000256" key="4">
    <source>
        <dbReference type="ARBA" id="ARBA00022793"/>
    </source>
</evidence>
<proteinExistence type="inferred from homology"/>
<dbReference type="NCBIfam" id="TIGR01464">
    <property type="entry name" value="hemE"/>
    <property type="match status" value="1"/>
</dbReference>
<dbReference type="AlphaFoldDB" id="A0A381QDN4"/>
<feature type="domain" description="Uroporphyrinogen decarboxylase (URO-D)" evidence="8">
    <location>
        <begin position="133"/>
        <end position="149"/>
    </location>
</feature>
<evidence type="ECO:0000256" key="6">
    <source>
        <dbReference type="ARBA" id="ARBA00023244"/>
    </source>
</evidence>
<evidence type="ECO:0000256" key="3">
    <source>
        <dbReference type="ARBA" id="ARBA00012288"/>
    </source>
</evidence>
<organism evidence="9">
    <name type="scientific">marine metagenome</name>
    <dbReference type="NCBI Taxonomy" id="408172"/>
    <lineage>
        <taxon>unclassified sequences</taxon>
        <taxon>metagenomes</taxon>
        <taxon>ecological metagenomes</taxon>
    </lineage>
</organism>
<evidence type="ECO:0000256" key="2">
    <source>
        <dbReference type="ARBA" id="ARBA00009935"/>
    </source>
</evidence>
<dbReference type="PANTHER" id="PTHR21091">
    <property type="entry name" value="METHYLTETRAHYDROFOLATE:HOMOCYSTEINE METHYLTRANSFERASE RELATED"/>
    <property type="match status" value="1"/>
</dbReference>
<keyword evidence="4" id="KW-0210">Decarboxylase</keyword>
<dbReference type="GO" id="GO:0006782">
    <property type="term" value="P:protoporphyrinogen IX biosynthetic process"/>
    <property type="evidence" value="ECO:0007669"/>
    <property type="project" value="UniProtKB-UniPathway"/>
</dbReference>